<evidence type="ECO:0000313" key="1">
    <source>
        <dbReference type="EMBL" id="MBB5929691.1"/>
    </source>
</evidence>
<dbReference type="Proteomes" id="UP000585836">
    <property type="component" value="Unassembled WGS sequence"/>
</dbReference>
<proteinExistence type="predicted"/>
<protein>
    <submittedName>
        <fullName evidence="1">Uncharacterized protein</fullName>
    </submittedName>
</protein>
<dbReference type="AlphaFoldDB" id="A0A7W9PXP8"/>
<gene>
    <name evidence="1" type="ORF">FHS34_005178</name>
</gene>
<name>A0A7W9PXP8_9ACTN</name>
<comment type="caution">
    <text evidence="1">The sequence shown here is derived from an EMBL/GenBank/DDBJ whole genome shotgun (WGS) entry which is preliminary data.</text>
</comment>
<evidence type="ECO:0000313" key="2">
    <source>
        <dbReference type="Proteomes" id="UP000585836"/>
    </source>
</evidence>
<keyword evidence="2" id="KW-1185">Reference proteome</keyword>
<dbReference type="EMBL" id="JACHJK010000009">
    <property type="protein sequence ID" value="MBB5929691.1"/>
    <property type="molecule type" value="Genomic_DNA"/>
</dbReference>
<organism evidence="1 2">
    <name type="scientific">Streptomyces echinatus</name>
    <dbReference type="NCBI Taxonomy" id="67293"/>
    <lineage>
        <taxon>Bacteria</taxon>
        <taxon>Bacillati</taxon>
        <taxon>Actinomycetota</taxon>
        <taxon>Actinomycetes</taxon>
        <taxon>Kitasatosporales</taxon>
        <taxon>Streptomycetaceae</taxon>
        <taxon>Streptomyces</taxon>
    </lineage>
</organism>
<sequence>MGGDGPFGRDSGRGNLPLVSVENFHLLRRRQTTDDAKEA</sequence>
<accession>A0A7W9PXP8</accession>
<reference evidence="1 2" key="1">
    <citation type="submission" date="2020-08" db="EMBL/GenBank/DDBJ databases">
        <title>Genomic Encyclopedia of Type Strains, Phase III (KMG-III): the genomes of soil and plant-associated and newly described type strains.</title>
        <authorList>
            <person name="Whitman W."/>
        </authorList>
    </citation>
    <scope>NUCLEOTIDE SEQUENCE [LARGE SCALE GENOMIC DNA]</scope>
    <source>
        <strain evidence="1 2">CECT 3313</strain>
    </source>
</reference>